<keyword evidence="2" id="KW-1185">Reference proteome</keyword>
<dbReference type="Proteomes" id="UP000823388">
    <property type="component" value="Chromosome 9K"/>
</dbReference>
<evidence type="ECO:0000313" key="1">
    <source>
        <dbReference type="EMBL" id="KAG2547253.1"/>
    </source>
</evidence>
<protein>
    <submittedName>
        <fullName evidence="1">Uncharacterized protein</fullName>
    </submittedName>
</protein>
<proteinExistence type="predicted"/>
<name>A0A8T0NDR5_PANVG</name>
<sequence>MTILLDLFIQISCVYSMYLTFSQPNLLENPYYGPRDYGCKLMNLRGSVWLSLVHITILVFQ</sequence>
<accession>A0A8T0NDR5</accession>
<reference evidence="1" key="1">
    <citation type="submission" date="2020-05" db="EMBL/GenBank/DDBJ databases">
        <title>WGS assembly of Panicum virgatum.</title>
        <authorList>
            <person name="Lovell J.T."/>
            <person name="Jenkins J."/>
            <person name="Shu S."/>
            <person name="Juenger T.E."/>
            <person name="Schmutz J."/>
        </authorList>
    </citation>
    <scope>NUCLEOTIDE SEQUENCE</scope>
    <source>
        <strain evidence="1">AP13</strain>
    </source>
</reference>
<evidence type="ECO:0000313" key="2">
    <source>
        <dbReference type="Proteomes" id="UP000823388"/>
    </source>
</evidence>
<gene>
    <name evidence="1" type="ORF">PVAP13_9KG075620</name>
</gene>
<comment type="caution">
    <text evidence="1">The sequence shown here is derived from an EMBL/GenBank/DDBJ whole genome shotgun (WGS) entry which is preliminary data.</text>
</comment>
<dbReference type="AlphaFoldDB" id="A0A8T0NDR5"/>
<dbReference type="EMBL" id="CM029053">
    <property type="protein sequence ID" value="KAG2547253.1"/>
    <property type="molecule type" value="Genomic_DNA"/>
</dbReference>
<organism evidence="1 2">
    <name type="scientific">Panicum virgatum</name>
    <name type="common">Blackwell switchgrass</name>
    <dbReference type="NCBI Taxonomy" id="38727"/>
    <lineage>
        <taxon>Eukaryota</taxon>
        <taxon>Viridiplantae</taxon>
        <taxon>Streptophyta</taxon>
        <taxon>Embryophyta</taxon>
        <taxon>Tracheophyta</taxon>
        <taxon>Spermatophyta</taxon>
        <taxon>Magnoliopsida</taxon>
        <taxon>Liliopsida</taxon>
        <taxon>Poales</taxon>
        <taxon>Poaceae</taxon>
        <taxon>PACMAD clade</taxon>
        <taxon>Panicoideae</taxon>
        <taxon>Panicodae</taxon>
        <taxon>Paniceae</taxon>
        <taxon>Panicinae</taxon>
        <taxon>Panicum</taxon>
        <taxon>Panicum sect. Hiantes</taxon>
    </lineage>
</organism>